<feature type="region of interest" description="Disordered" evidence="1">
    <location>
        <begin position="95"/>
        <end position="277"/>
    </location>
</feature>
<sequence>MTMSGEAAMSAPRTGGQGLVGDLRNKSKEELCELLLRQEKLLNNKRFIHTLPDKGKKISEFAERVRQALVHVEETERKQNDLSSLRTEFQAQYQEALTRRQPQPRTSAPSLGRTEGATGADGPPEPKQAGPTPQGIAESHDNRDRVSWQQSPMTPQAMETVPDGESRSPRDKGSKESDLVEALARIALSEPSGTEASRRSSGGGGHRNPFLGRPDQKKSHFEEMMERAERSGSAARTKFKPNQLLPNSGSPSPAGSPGGESRPPLSAEARRQRDMKHLDDITSARLPPLHYAPAQLLTLDEASGLMREQTQRQMELEAKMAAQKLSESLSRSMGSYHPEGGSLGAYREVRDDGASDDDQ</sequence>
<reference evidence="2" key="1">
    <citation type="submission" date="2020-10" db="EMBL/GenBank/DDBJ databases">
        <title>Chromosome-scale genome assembly of the Allis shad, Alosa alosa.</title>
        <authorList>
            <person name="Margot Z."/>
            <person name="Christophe K."/>
            <person name="Cabau C."/>
            <person name="Louis A."/>
            <person name="Berthelot C."/>
            <person name="Parey E."/>
            <person name="Roest Crollius H."/>
            <person name="Montfort J."/>
            <person name="Robinson-Rechavi M."/>
            <person name="Bucao C."/>
            <person name="Bouchez O."/>
            <person name="Gislard M."/>
            <person name="Lluch J."/>
            <person name="Milhes M."/>
            <person name="Lampietro C."/>
            <person name="Lopez Roques C."/>
            <person name="Donnadieu C."/>
            <person name="Braasch I."/>
            <person name="Desvignes T."/>
            <person name="Postlethwait J."/>
            <person name="Bobe J."/>
            <person name="Guiguen Y."/>
        </authorList>
    </citation>
    <scope>NUCLEOTIDE SEQUENCE</scope>
    <source>
        <strain evidence="2">M-15738</strain>
        <tissue evidence="2">Blood</tissue>
    </source>
</reference>
<dbReference type="EMBL" id="JADWDJ010000021">
    <property type="protein sequence ID" value="KAG5264150.1"/>
    <property type="molecule type" value="Genomic_DNA"/>
</dbReference>
<protein>
    <recommendedName>
        <fullName evidence="4">RNA polymerase II subunit M</fullName>
    </recommendedName>
</protein>
<dbReference type="Pfam" id="PF15328">
    <property type="entry name" value="GCOM2"/>
    <property type="match status" value="1"/>
</dbReference>
<feature type="region of interest" description="Disordered" evidence="1">
    <location>
        <begin position="1"/>
        <end position="24"/>
    </location>
</feature>
<evidence type="ECO:0000256" key="1">
    <source>
        <dbReference type="SAM" id="MobiDB-lite"/>
    </source>
</evidence>
<evidence type="ECO:0000313" key="3">
    <source>
        <dbReference type="Proteomes" id="UP000823561"/>
    </source>
</evidence>
<evidence type="ECO:0000313" key="2">
    <source>
        <dbReference type="EMBL" id="KAG5264150.1"/>
    </source>
</evidence>
<dbReference type="PRINTS" id="PR02085">
    <property type="entry name" value="POLR2GRINL1"/>
</dbReference>
<keyword evidence="3" id="KW-1185">Reference proteome</keyword>
<feature type="region of interest" description="Disordered" evidence="1">
    <location>
        <begin position="329"/>
        <end position="359"/>
    </location>
</feature>
<proteinExistence type="predicted"/>
<feature type="compositionally biased region" description="Basic and acidic residues" evidence="1">
    <location>
        <begin position="268"/>
        <end position="277"/>
    </location>
</feature>
<dbReference type="PANTHER" id="PTHR23171">
    <property type="entry name" value="GDOWN1"/>
    <property type="match status" value="1"/>
</dbReference>
<dbReference type="InterPro" id="IPR026213">
    <property type="entry name" value="GRINL1"/>
</dbReference>
<dbReference type="PANTHER" id="PTHR23171:SF4">
    <property type="entry name" value="TUFTELIN"/>
    <property type="match status" value="1"/>
</dbReference>
<dbReference type="InterPro" id="IPR051375">
    <property type="entry name" value="Tuftelin_GRINL1A/MYZAP/CCD68"/>
</dbReference>
<dbReference type="Proteomes" id="UP000823561">
    <property type="component" value="Chromosome 21"/>
</dbReference>
<name>A0AAV6FN52_9TELE</name>
<feature type="compositionally biased region" description="Basic and acidic residues" evidence="1">
    <location>
        <begin position="214"/>
        <end position="230"/>
    </location>
</feature>
<feature type="compositionally biased region" description="Basic and acidic residues" evidence="1">
    <location>
        <begin position="164"/>
        <end position="178"/>
    </location>
</feature>
<gene>
    <name evidence="2" type="ORF">AALO_G00272700</name>
</gene>
<feature type="compositionally biased region" description="Polar residues" evidence="1">
    <location>
        <begin position="95"/>
        <end position="109"/>
    </location>
</feature>
<dbReference type="GO" id="GO:0003711">
    <property type="term" value="F:transcription elongation factor activity"/>
    <property type="evidence" value="ECO:0007669"/>
    <property type="project" value="InterPro"/>
</dbReference>
<dbReference type="GO" id="GO:0035556">
    <property type="term" value="P:intracellular signal transduction"/>
    <property type="evidence" value="ECO:0007669"/>
    <property type="project" value="TreeGrafter"/>
</dbReference>
<feature type="compositionally biased region" description="Low complexity" evidence="1">
    <location>
        <begin position="246"/>
        <end position="264"/>
    </location>
</feature>
<accession>A0AAV6FN52</accession>
<organism evidence="2 3">
    <name type="scientific">Alosa alosa</name>
    <name type="common">allis shad</name>
    <dbReference type="NCBI Taxonomy" id="278164"/>
    <lineage>
        <taxon>Eukaryota</taxon>
        <taxon>Metazoa</taxon>
        <taxon>Chordata</taxon>
        <taxon>Craniata</taxon>
        <taxon>Vertebrata</taxon>
        <taxon>Euteleostomi</taxon>
        <taxon>Actinopterygii</taxon>
        <taxon>Neopterygii</taxon>
        <taxon>Teleostei</taxon>
        <taxon>Clupei</taxon>
        <taxon>Clupeiformes</taxon>
        <taxon>Clupeoidei</taxon>
        <taxon>Clupeidae</taxon>
        <taxon>Alosa</taxon>
    </lineage>
</organism>
<comment type="caution">
    <text evidence="2">The sequence shown here is derived from an EMBL/GenBank/DDBJ whole genome shotgun (WGS) entry which is preliminary data.</text>
</comment>
<evidence type="ECO:0008006" key="4">
    <source>
        <dbReference type="Google" id="ProtNLM"/>
    </source>
</evidence>
<dbReference type="GO" id="GO:0005634">
    <property type="term" value="C:nucleus"/>
    <property type="evidence" value="ECO:0007669"/>
    <property type="project" value="InterPro"/>
</dbReference>
<dbReference type="AlphaFoldDB" id="A0AAV6FN52"/>
<dbReference type="GO" id="GO:0006368">
    <property type="term" value="P:transcription elongation by RNA polymerase II"/>
    <property type="evidence" value="ECO:0007669"/>
    <property type="project" value="InterPro"/>
</dbReference>